<evidence type="ECO:0000256" key="2">
    <source>
        <dbReference type="ARBA" id="ARBA00022475"/>
    </source>
</evidence>
<keyword evidence="5" id="KW-0472">Membrane</keyword>
<organism evidence="6 7">
    <name type="scientific">Cnuibacter physcomitrellae</name>
    <dbReference type="NCBI Taxonomy" id="1619308"/>
    <lineage>
        <taxon>Bacteria</taxon>
        <taxon>Bacillati</taxon>
        <taxon>Actinomycetota</taxon>
        <taxon>Actinomycetes</taxon>
        <taxon>Micrococcales</taxon>
        <taxon>Microbacteriaceae</taxon>
        <taxon>Cnuibacter</taxon>
    </lineage>
</organism>
<dbReference type="Pfam" id="PF01810">
    <property type="entry name" value="LysE"/>
    <property type="match status" value="1"/>
</dbReference>
<sequence>MDPHEALGAGIVAGLALALPLGAIGILLLQEGASRGLVGGVPAALAVAVVDVLYCAAAVSVGAAAAPLIASWSPWPGVIGGVALLAIATRGFVRAARPGAIDVGADMRRPRSRHRFLLFFGLTALNPATLLYFTALVAGQGAAPSPAGGVLFVAGVGLASATWQLVLVLTGALVGRRAGPRLARVTPLAGNAAVATLGVVMLAGAWSASGS</sequence>
<keyword evidence="3" id="KW-0812">Transmembrane</keyword>
<dbReference type="KEGG" id="cphy:B5808_18850"/>
<evidence type="ECO:0000313" key="6">
    <source>
        <dbReference type="EMBL" id="ARJ07055.1"/>
    </source>
</evidence>
<reference evidence="6 7" key="1">
    <citation type="submission" date="2017-04" db="EMBL/GenBank/DDBJ databases">
        <authorList>
            <person name="Afonso C.L."/>
            <person name="Miller P.J."/>
            <person name="Scott M.A."/>
            <person name="Spackman E."/>
            <person name="Goraichik I."/>
            <person name="Dimitrov K.M."/>
            <person name="Suarez D.L."/>
            <person name="Swayne D.E."/>
        </authorList>
    </citation>
    <scope>NUCLEOTIDE SEQUENCE [LARGE SCALE GENOMIC DNA]</scope>
    <source>
        <strain evidence="7">XA(T)</strain>
    </source>
</reference>
<keyword evidence="2" id="KW-1003">Cell membrane</keyword>
<proteinExistence type="predicted"/>
<evidence type="ECO:0000256" key="5">
    <source>
        <dbReference type="ARBA" id="ARBA00023136"/>
    </source>
</evidence>
<dbReference type="STRING" id="1619308.B5808_18850"/>
<dbReference type="EMBL" id="CP020715">
    <property type="protein sequence ID" value="ARJ07055.1"/>
    <property type="molecule type" value="Genomic_DNA"/>
</dbReference>
<dbReference type="Proteomes" id="UP000192775">
    <property type="component" value="Chromosome"/>
</dbReference>
<dbReference type="RefSeq" id="WP_085021192.1">
    <property type="nucleotide sequence ID" value="NZ_BMHD01000001.1"/>
</dbReference>
<comment type="subcellular location">
    <subcellularLocation>
        <location evidence="1">Cell membrane</location>
        <topology evidence="1">Multi-pass membrane protein</topology>
    </subcellularLocation>
</comment>
<keyword evidence="7" id="KW-1185">Reference proteome</keyword>
<dbReference type="AlphaFoldDB" id="A0A1X9LPB3"/>
<evidence type="ECO:0000313" key="7">
    <source>
        <dbReference type="Proteomes" id="UP000192775"/>
    </source>
</evidence>
<name>A0A1X9LPB3_9MICO</name>
<keyword evidence="4" id="KW-1133">Transmembrane helix</keyword>
<evidence type="ECO:0000256" key="4">
    <source>
        <dbReference type="ARBA" id="ARBA00022989"/>
    </source>
</evidence>
<protein>
    <submittedName>
        <fullName evidence="6">Uncharacterized protein</fullName>
    </submittedName>
</protein>
<accession>A0A1X9LPB3</accession>
<dbReference type="GO" id="GO:0005886">
    <property type="term" value="C:plasma membrane"/>
    <property type="evidence" value="ECO:0007669"/>
    <property type="project" value="UniProtKB-SubCell"/>
</dbReference>
<gene>
    <name evidence="6" type="ORF">B5808_18850</name>
</gene>
<evidence type="ECO:0000256" key="3">
    <source>
        <dbReference type="ARBA" id="ARBA00022692"/>
    </source>
</evidence>
<dbReference type="GO" id="GO:0006865">
    <property type="term" value="P:amino acid transport"/>
    <property type="evidence" value="ECO:0007669"/>
    <property type="project" value="InterPro"/>
</dbReference>
<dbReference type="InterPro" id="IPR001123">
    <property type="entry name" value="LeuE-type"/>
</dbReference>
<evidence type="ECO:0000256" key="1">
    <source>
        <dbReference type="ARBA" id="ARBA00004651"/>
    </source>
</evidence>